<protein>
    <recommendedName>
        <fullName evidence="3">beta-glucosidase</fullName>
        <ecNumber evidence="3">3.2.1.21</ecNumber>
    </recommendedName>
</protein>
<dbReference type="GO" id="GO:0009251">
    <property type="term" value="P:glucan catabolic process"/>
    <property type="evidence" value="ECO:0007669"/>
    <property type="project" value="TreeGrafter"/>
</dbReference>
<dbReference type="InterPro" id="IPR036881">
    <property type="entry name" value="Glyco_hydro_3_C_sf"/>
</dbReference>
<dbReference type="Gene3D" id="2.60.40.10">
    <property type="entry name" value="Immunoglobulins"/>
    <property type="match status" value="1"/>
</dbReference>
<keyword evidence="4" id="KW-0378">Hydrolase</keyword>
<dbReference type="HOGENOM" id="CLU_004542_0_0_1"/>
<organism evidence="8 9">
    <name type="scientific">Fusarium vanettenii (strain ATCC MYA-4622 / CBS 123669 / FGSC 9596 / NRRL 45880 / 77-13-4)</name>
    <name type="common">Fusarium solani subsp. pisi</name>
    <dbReference type="NCBI Taxonomy" id="660122"/>
    <lineage>
        <taxon>Eukaryota</taxon>
        <taxon>Fungi</taxon>
        <taxon>Dikarya</taxon>
        <taxon>Ascomycota</taxon>
        <taxon>Pezizomycotina</taxon>
        <taxon>Sordariomycetes</taxon>
        <taxon>Hypocreomycetidae</taxon>
        <taxon>Hypocreales</taxon>
        <taxon>Nectriaceae</taxon>
        <taxon>Fusarium</taxon>
        <taxon>Fusarium solani species complex</taxon>
        <taxon>Fusarium vanettenii</taxon>
    </lineage>
</organism>
<keyword evidence="9" id="KW-1185">Reference proteome</keyword>
<dbReference type="EC" id="3.2.1.21" evidence="3"/>
<dbReference type="KEGG" id="nhe:NECHADRAFT_85286"/>
<dbReference type="InParanoid" id="C7YVI4"/>
<evidence type="ECO:0000256" key="3">
    <source>
        <dbReference type="ARBA" id="ARBA00012744"/>
    </source>
</evidence>
<dbReference type="GeneID" id="9675093"/>
<dbReference type="InterPro" id="IPR013783">
    <property type="entry name" value="Ig-like_fold"/>
</dbReference>
<dbReference type="VEuPathDB" id="FungiDB:NECHADRAFT_85286"/>
<dbReference type="InterPro" id="IPR036962">
    <property type="entry name" value="Glyco_hydro_3_N_sf"/>
</dbReference>
<dbReference type="Pfam" id="PF14310">
    <property type="entry name" value="Fn3-like"/>
    <property type="match status" value="1"/>
</dbReference>
<sequence length="310" mass="34931">MSWMFSRSGVWANRVVINDNVSPSGAVLATAGLRFGCCEKIDAQTTISKAIELATEVYIPIVIAGLNSDYETEYSDRVSLDLPPGVDKLIQQVIRANPNMIIVTQAGSPIAMPWVQDAHTLLHAWYGGQETGNAIADMLFRKASRGYTYFHYGEGVFIDYWYYEELRIRPYFFFGHGLPYTIFEFVNLQALISFSLDGDSSIEVCVEVLNSGGHDGWEVVQLYISDKESSVLRPIKELKGFTKVWIKASETITAKVSLDKYAFSFWDELMDKWVAEKGLYQIIVATSADPKDEILRHDIMPLEDFAWSGV</sequence>
<evidence type="ECO:0000256" key="4">
    <source>
        <dbReference type="ARBA" id="ARBA00022801"/>
    </source>
</evidence>
<reference evidence="8 9" key="1">
    <citation type="journal article" date="2009" name="PLoS Genet.">
        <title>The genome of Nectria haematococca: contribution of supernumerary chromosomes to gene expansion.</title>
        <authorList>
            <person name="Coleman J.J."/>
            <person name="Rounsley S.D."/>
            <person name="Rodriguez-Carres M."/>
            <person name="Kuo A."/>
            <person name="Wasmann C.C."/>
            <person name="Grimwood J."/>
            <person name="Schmutz J."/>
            <person name="Taga M."/>
            <person name="White G.J."/>
            <person name="Zhou S."/>
            <person name="Schwartz D.C."/>
            <person name="Freitag M."/>
            <person name="Ma L.J."/>
            <person name="Danchin E.G."/>
            <person name="Henrissat B."/>
            <person name="Coutinho P.M."/>
            <person name="Nelson D.R."/>
            <person name="Straney D."/>
            <person name="Napoli C.A."/>
            <person name="Barker B.M."/>
            <person name="Gribskov M."/>
            <person name="Rep M."/>
            <person name="Kroken S."/>
            <person name="Molnar I."/>
            <person name="Rensing C."/>
            <person name="Kennell J.C."/>
            <person name="Zamora J."/>
            <person name="Farman M.L."/>
            <person name="Selker E.U."/>
            <person name="Salamov A."/>
            <person name="Shapiro H."/>
            <person name="Pangilinan J."/>
            <person name="Lindquist E."/>
            <person name="Lamers C."/>
            <person name="Grigoriev I.V."/>
            <person name="Geiser D.M."/>
            <person name="Covert S.F."/>
            <person name="Temporini E."/>
            <person name="Vanetten H.D."/>
        </authorList>
    </citation>
    <scope>NUCLEOTIDE SEQUENCE [LARGE SCALE GENOMIC DNA]</scope>
    <source>
        <strain evidence="9">ATCC MYA-4622 / CBS 123669 / FGSC 9596 / NRRL 45880 / 77-13-4</strain>
    </source>
</reference>
<gene>
    <name evidence="8" type="ORF">NECHADRAFT_85286</name>
</gene>
<dbReference type="InterPro" id="IPR050288">
    <property type="entry name" value="Cellulose_deg_GH3"/>
</dbReference>
<dbReference type="RefSeq" id="XP_003050695.1">
    <property type="nucleotide sequence ID" value="XM_003050649.1"/>
</dbReference>
<dbReference type="InterPro" id="IPR002772">
    <property type="entry name" value="Glyco_hydro_3_C"/>
</dbReference>
<evidence type="ECO:0000256" key="5">
    <source>
        <dbReference type="ARBA" id="ARBA00023277"/>
    </source>
</evidence>
<dbReference type="PANTHER" id="PTHR42715">
    <property type="entry name" value="BETA-GLUCOSIDASE"/>
    <property type="match status" value="1"/>
</dbReference>
<dbReference type="Proteomes" id="UP000005206">
    <property type="component" value="Chromosome 9"/>
</dbReference>
<comment type="catalytic activity">
    <reaction evidence="1">
        <text>Hydrolysis of terminal, non-reducing beta-D-glucosyl residues with release of beta-D-glucose.</text>
        <dbReference type="EC" id="3.2.1.21"/>
    </reaction>
</comment>
<dbReference type="InterPro" id="IPR026891">
    <property type="entry name" value="Fn3-like"/>
</dbReference>
<dbReference type="PANTHER" id="PTHR42715:SF27">
    <property type="entry name" value="BETA-GLUCOSIDASE-RELATED"/>
    <property type="match status" value="1"/>
</dbReference>
<evidence type="ECO:0000256" key="6">
    <source>
        <dbReference type="ARBA" id="ARBA00023295"/>
    </source>
</evidence>
<evidence type="ECO:0000256" key="2">
    <source>
        <dbReference type="ARBA" id="ARBA00005336"/>
    </source>
</evidence>
<dbReference type="Gene3D" id="3.20.20.300">
    <property type="entry name" value="Glycoside hydrolase, family 3, N-terminal domain"/>
    <property type="match status" value="1"/>
</dbReference>
<dbReference type="Gene3D" id="3.40.50.1700">
    <property type="entry name" value="Glycoside hydrolase family 3 C-terminal domain"/>
    <property type="match status" value="1"/>
</dbReference>
<dbReference type="Gene3D" id="2.60.120.260">
    <property type="entry name" value="Galactose-binding domain-like"/>
    <property type="match status" value="1"/>
</dbReference>
<dbReference type="Pfam" id="PF01915">
    <property type="entry name" value="Glyco_hydro_3_C"/>
    <property type="match status" value="1"/>
</dbReference>
<dbReference type="AlphaFoldDB" id="C7YVI4"/>
<comment type="similarity">
    <text evidence="2">Belongs to the glycosyl hydrolase 3 family.</text>
</comment>
<dbReference type="EMBL" id="GG698900">
    <property type="protein sequence ID" value="EEU44982.1"/>
    <property type="molecule type" value="Genomic_DNA"/>
</dbReference>
<dbReference type="OrthoDB" id="47059at2759"/>
<evidence type="ECO:0000313" key="9">
    <source>
        <dbReference type="Proteomes" id="UP000005206"/>
    </source>
</evidence>
<keyword evidence="5" id="KW-0119">Carbohydrate metabolism</keyword>
<evidence type="ECO:0000259" key="7">
    <source>
        <dbReference type="SMART" id="SM01217"/>
    </source>
</evidence>
<dbReference type="OMA" id="YEMEAGQ"/>
<dbReference type="SMART" id="SM01217">
    <property type="entry name" value="Fn3_like"/>
    <property type="match status" value="1"/>
</dbReference>
<keyword evidence="6" id="KW-0326">Glycosidase</keyword>
<dbReference type="SUPFAM" id="SSF52279">
    <property type="entry name" value="Beta-D-glucan exohydrolase, C-terminal domain"/>
    <property type="match status" value="1"/>
</dbReference>
<accession>C7YVI4</accession>
<proteinExistence type="inferred from homology"/>
<dbReference type="STRING" id="660122.C7YVI4"/>
<evidence type="ECO:0000256" key="1">
    <source>
        <dbReference type="ARBA" id="ARBA00000448"/>
    </source>
</evidence>
<feature type="domain" description="Fibronectin type III-like" evidence="7">
    <location>
        <begin position="218"/>
        <end position="288"/>
    </location>
</feature>
<dbReference type="GO" id="GO:0008422">
    <property type="term" value="F:beta-glucosidase activity"/>
    <property type="evidence" value="ECO:0007669"/>
    <property type="project" value="UniProtKB-EC"/>
</dbReference>
<dbReference type="FunFam" id="2.60.40.10:FF:000495">
    <property type="entry name" value="Periplasmic beta-glucosidase"/>
    <property type="match status" value="1"/>
</dbReference>
<name>C7YVI4_FUSV7</name>
<evidence type="ECO:0000313" key="8">
    <source>
        <dbReference type="EMBL" id="EEU44982.1"/>
    </source>
</evidence>